<proteinExistence type="predicted"/>
<reference evidence="1 2" key="1">
    <citation type="submission" date="2019-02" db="EMBL/GenBank/DDBJ databases">
        <title>Deep-cultivation of Planctomycetes and their phenomic and genomic characterization uncovers novel biology.</title>
        <authorList>
            <person name="Wiegand S."/>
            <person name="Jogler M."/>
            <person name="Boedeker C."/>
            <person name="Pinto D."/>
            <person name="Vollmers J."/>
            <person name="Rivas-Marin E."/>
            <person name="Kohn T."/>
            <person name="Peeters S.H."/>
            <person name="Heuer A."/>
            <person name="Rast P."/>
            <person name="Oberbeckmann S."/>
            <person name="Bunk B."/>
            <person name="Jeske O."/>
            <person name="Meyerdierks A."/>
            <person name="Storesund J.E."/>
            <person name="Kallscheuer N."/>
            <person name="Luecker S."/>
            <person name="Lage O.M."/>
            <person name="Pohl T."/>
            <person name="Merkel B.J."/>
            <person name="Hornburger P."/>
            <person name="Mueller R.-W."/>
            <person name="Bruemmer F."/>
            <person name="Labrenz M."/>
            <person name="Spormann A.M."/>
            <person name="Op den Camp H."/>
            <person name="Overmann J."/>
            <person name="Amann R."/>
            <person name="Jetten M.S.M."/>
            <person name="Mascher T."/>
            <person name="Medema M.H."/>
            <person name="Devos D.P."/>
            <person name="Kaster A.-K."/>
            <person name="Ovreas L."/>
            <person name="Rohde M."/>
            <person name="Galperin M.Y."/>
            <person name="Jogler C."/>
        </authorList>
    </citation>
    <scope>NUCLEOTIDE SEQUENCE [LARGE SCALE GENOMIC DNA]</scope>
    <source>
        <strain evidence="1 2">Mal4</strain>
    </source>
</reference>
<dbReference type="Proteomes" id="UP000320496">
    <property type="component" value="Chromosome"/>
</dbReference>
<accession>A0A517ZEA0</accession>
<dbReference type="EMBL" id="CP036275">
    <property type="protein sequence ID" value="QDU40811.1"/>
    <property type="molecule type" value="Genomic_DNA"/>
</dbReference>
<protein>
    <submittedName>
        <fullName evidence="1">Uncharacterized protein</fullName>
    </submittedName>
</protein>
<name>A0A517ZEA0_9PLAN</name>
<evidence type="ECO:0000313" key="2">
    <source>
        <dbReference type="Proteomes" id="UP000320496"/>
    </source>
</evidence>
<dbReference type="KEGG" id="mri:Mal4_51710"/>
<gene>
    <name evidence="1" type="ORF">Mal4_51710</name>
</gene>
<evidence type="ECO:0000313" key="1">
    <source>
        <dbReference type="EMBL" id="QDU40811.1"/>
    </source>
</evidence>
<dbReference type="AlphaFoldDB" id="A0A517ZEA0"/>
<organism evidence="1 2">
    <name type="scientific">Maioricimonas rarisocia</name>
    <dbReference type="NCBI Taxonomy" id="2528026"/>
    <lineage>
        <taxon>Bacteria</taxon>
        <taxon>Pseudomonadati</taxon>
        <taxon>Planctomycetota</taxon>
        <taxon>Planctomycetia</taxon>
        <taxon>Planctomycetales</taxon>
        <taxon>Planctomycetaceae</taxon>
        <taxon>Maioricimonas</taxon>
    </lineage>
</organism>
<keyword evidence="2" id="KW-1185">Reference proteome</keyword>
<sequence>MQAPLIEQLCRERHAALTLTIIACMHAHG</sequence>